<comment type="caution">
    <text evidence="6">The sequence shown here is derived from an EMBL/GenBank/DDBJ whole genome shotgun (WGS) entry which is preliminary data.</text>
</comment>
<dbReference type="CDD" id="cd03215">
    <property type="entry name" value="ABC_Carb_Monos_II"/>
    <property type="match status" value="1"/>
</dbReference>
<protein>
    <submittedName>
        <fullName evidence="6">ABC-type sugar transport system ATPase subunit</fullName>
    </submittedName>
</protein>
<dbReference type="CDD" id="cd03216">
    <property type="entry name" value="ABC_Carb_Monos_I"/>
    <property type="match status" value="1"/>
</dbReference>
<sequence length="511" mass="54019">MTAVDETPRIPRLRIVGVGKSYAAVRALDGIDLTIKPGEVHALCGHNGAGKSTLVKILSGVVRHDDGSVYIDGEEADFRGPEQAQRAGVALVDQEISLIEALSVRDNIMLGLAGAPFFARPNSADGIIHGLLGRVGLGDLSLSTPVASLALGKRQLVEIARALGRGGKILILDEPTATLTESESDQVFAAVKSVATEGISVIYVSHRLGEVLEICDTISVFRDGRRIATRPADQMDRAELIDLMVGVQAVDRSANADRTPLDSKPSLVVRGLSVGTRVHDVDLTIRPGQVVALAGQVGSGASEILRAIAGLAPDAVGTVRVGEKDLRLGSPVRSLNAGVNYISNDRKAEGLFLTRTVRVNLLATRLRAIARHGFVVSRLAKEIGALLAEASGLRERERSAVGELSGGNQQKAFLGRCLHRDKGASLLLLDEPTRGVDVGGRSDIHDLIRNAAGSGTAVLYASTELDEILDLADEVVTLRAGRVVSVRPRAHITAQALLYEMTHVETEAVSA</sequence>
<dbReference type="InterPro" id="IPR017871">
    <property type="entry name" value="ABC_transporter-like_CS"/>
</dbReference>
<dbReference type="InterPro" id="IPR003439">
    <property type="entry name" value="ABC_transporter-like_ATP-bd"/>
</dbReference>
<dbReference type="EMBL" id="JACGXA010000001">
    <property type="protein sequence ID" value="MBA8803278.1"/>
    <property type="molecule type" value="Genomic_DNA"/>
</dbReference>
<evidence type="ECO:0000313" key="7">
    <source>
        <dbReference type="Proteomes" id="UP000580910"/>
    </source>
</evidence>
<evidence type="ECO:0000313" key="6">
    <source>
        <dbReference type="EMBL" id="MBA8803278.1"/>
    </source>
</evidence>
<feature type="domain" description="ABC transporter" evidence="5">
    <location>
        <begin position="13"/>
        <end position="248"/>
    </location>
</feature>
<dbReference type="PANTHER" id="PTHR43790:SF9">
    <property type="entry name" value="GALACTOFURANOSE TRANSPORTER ATP-BINDING PROTEIN YTFR"/>
    <property type="match status" value="1"/>
</dbReference>
<keyword evidence="1" id="KW-0813">Transport</keyword>
<dbReference type="Proteomes" id="UP000580910">
    <property type="component" value="Unassembled WGS sequence"/>
</dbReference>
<dbReference type="PROSITE" id="PS00211">
    <property type="entry name" value="ABC_TRANSPORTER_1"/>
    <property type="match status" value="1"/>
</dbReference>
<dbReference type="InterPro" id="IPR003593">
    <property type="entry name" value="AAA+_ATPase"/>
</dbReference>
<evidence type="ECO:0000256" key="3">
    <source>
        <dbReference type="ARBA" id="ARBA00022741"/>
    </source>
</evidence>
<evidence type="ECO:0000256" key="2">
    <source>
        <dbReference type="ARBA" id="ARBA00022737"/>
    </source>
</evidence>
<dbReference type="GO" id="GO:0005524">
    <property type="term" value="F:ATP binding"/>
    <property type="evidence" value="ECO:0007669"/>
    <property type="project" value="UniProtKB-KW"/>
</dbReference>
<dbReference type="PROSITE" id="PS50893">
    <property type="entry name" value="ABC_TRANSPORTER_2"/>
    <property type="match status" value="2"/>
</dbReference>
<dbReference type="Gene3D" id="3.40.50.300">
    <property type="entry name" value="P-loop containing nucleotide triphosphate hydrolases"/>
    <property type="match status" value="2"/>
</dbReference>
<evidence type="ECO:0000256" key="1">
    <source>
        <dbReference type="ARBA" id="ARBA00022448"/>
    </source>
</evidence>
<keyword evidence="6" id="KW-0762">Sugar transport</keyword>
<dbReference type="GO" id="GO:0016887">
    <property type="term" value="F:ATP hydrolysis activity"/>
    <property type="evidence" value="ECO:0007669"/>
    <property type="project" value="InterPro"/>
</dbReference>
<dbReference type="SUPFAM" id="SSF52540">
    <property type="entry name" value="P-loop containing nucleoside triphosphate hydrolases"/>
    <property type="match status" value="2"/>
</dbReference>
<dbReference type="InterPro" id="IPR050107">
    <property type="entry name" value="ABC_carbohydrate_import_ATPase"/>
</dbReference>
<dbReference type="AlphaFoldDB" id="A0A7W3P984"/>
<keyword evidence="7" id="KW-1185">Reference proteome</keyword>
<dbReference type="Pfam" id="PF00005">
    <property type="entry name" value="ABC_tran"/>
    <property type="match status" value="2"/>
</dbReference>
<dbReference type="RefSeq" id="WP_182538170.1">
    <property type="nucleotide sequence ID" value="NZ_JACGXA010000001.1"/>
</dbReference>
<organism evidence="6 7">
    <name type="scientific">Nocardioides ginsengisegetis</name>
    <dbReference type="NCBI Taxonomy" id="661491"/>
    <lineage>
        <taxon>Bacteria</taxon>
        <taxon>Bacillati</taxon>
        <taxon>Actinomycetota</taxon>
        <taxon>Actinomycetes</taxon>
        <taxon>Propionibacteriales</taxon>
        <taxon>Nocardioidaceae</taxon>
        <taxon>Nocardioides</taxon>
    </lineage>
</organism>
<evidence type="ECO:0000256" key="4">
    <source>
        <dbReference type="ARBA" id="ARBA00022840"/>
    </source>
</evidence>
<keyword evidence="3" id="KW-0547">Nucleotide-binding</keyword>
<feature type="domain" description="ABC transporter" evidence="5">
    <location>
        <begin position="263"/>
        <end position="505"/>
    </location>
</feature>
<name>A0A7W3P984_9ACTN</name>
<proteinExistence type="predicted"/>
<evidence type="ECO:0000259" key="5">
    <source>
        <dbReference type="PROSITE" id="PS50893"/>
    </source>
</evidence>
<keyword evidence="2" id="KW-0677">Repeat</keyword>
<reference evidence="6 7" key="1">
    <citation type="submission" date="2020-07" db="EMBL/GenBank/DDBJ databases">
        <title>Sequencing the genomes of 1000 actinobacteria strains.</title>
        <authorList>
            <person name="Klenk H.-P."/>
        </authorList>
    </citation>
    <scope>NUCLEOTIDE SEQUENCE [LARGE SCALE GENOMIC DNA]</scope>
    <source>
        <strain evidence="6 7">DSM 21349</strain>
    </source>
</reference>
<dbReference type="PANTHER" id="PTHR43790">
    <property type="entry name" value="CARBOHYDRATE TRANSPORT ATP-BINDING PROTEIN MG119-RELATED"/>
    <property type="match status" value="1"/>
</dbReference>
<keyword evidence="4" id="KW-0067">ATP-binding</keyword>
<gene>
    <name evidence="6" type="ORF">FB382_001569</name>
</gene>
<accession>A0A7W3P984</accession>
<dbReference type="InterPro" id="IPR027417">
    <property type="entry name" value="P-loop_NTPase"/>
</dbReference>
<dbReference type="SMART" id="SM00382">
    <property type="entry name" value="AAA"/>
    <property type="match status" value="2"/>
</dbReference>